<accession>A0AAV6USK4</accession>
<dbReference type="InterPro" id="IPR023415">
    <property type="entry name" value="LDLR_class-A_CS"/>
</dbReference>
<comment type="caution">
    <text evidence="12">The sequence shown here is derived from an EMBL/GenBank/DDBJ whole genome shotgun (WGS) entry which is preliminary data.</text>
</comment>
<keyword evidence="8" id="KW-0325">Glycoprotein</keyword>
<evidence type="ECO:0000256" key="7">
    <source>
        <dbReference type="ARBA" id="ARBA00023170"/>
    </source>
</evidence>
<evidence type="ECO:0000256" key="5">
    <source>
        <dbReference type="ARBA" id="ARBA00023136"/>
    </source>
</evidence>
<dbReference type="PANTHER" id="PTHR22722:SF5">
    <property type="entry name" value="LOW-DENSITY LIPOPROTEIN RECEPTOR-RELATED PROTEIN 1B"/>
    <property type="match status" value="1"/>
</dbReference>
<dbReference type="PROSITE" id="PS50068">
    <property type="entry name" value="LDLRA_2"/>
    <property type="match status" value="2"/>
</dbReference>
<dbReference type="GO" id="GO:0005041">
    <property type="term" value="F:low-density lipoprotein particle receptor activity"/>
    <property type="evidence" value="ECO:0007669"/>
    <property type="project" value="TreeGrafter"/>
</dbReference>
<evidence type="ECO:0000256" key="1">
    <source>
        <dbReference type="ARBA" id="ARBA00004167"/>
    </source>
</evidence>
<dbReference type="InterPro" id="IPR051221">
    <property type="entry name" value="LDLR-related"/>
</dbReference>
<evidence type="ECO:0000256" key="3">
    <source>
        <dbReference type="ARBA" id="ARBA00022737"/>
    </source>
</evidence>
<dbReference type="AlphaFoldDB" id="A0AAV6USK4"/>
<dbReference type="PANTHER" id="PTHR22722">
    <property type="entry name" value="LOW-DENSITY LIPOPROTEIN RECEPTOR-RELATED PROTEIN 2-RELATED"/>
    <property type="match status" value="1"/>
</dbReference>
<dbReference type="Proteomes" id="UP000827092">
    <property type="component" value="Unassembled WGS sequence"/>
</dbReference>
<evidence type="ECO:0000313" key="13">
    <source>
        <dbReference type="Proteomes" id="UP000827092"/>
    </source>
</evidence>
<dbReference type="SUPFAM" id="SSF57424">
    <property type="entry name" value="LDL receptor-like module"/>
    <property type="match status" value="2"/>
</dbReference>
<dbReference type="PRINTS" id="PR00261">
    <property type="entry name" value="LDLRECEPTOR"/>
</dbReference>
<dbReference type="Pfam" id="PF00057">
    <property type="entry name" value="Ldl_recept_a"/>
    <property type="match status" value="1"/>
</dbReference>
<evidence type="ECO:0000256" key="10">
    <source>
        <dbReference type="SAM" id="MobiDB-lite"/>
    </source>
</evidence>
<feature type="disulfide bond" evidence="9">
    <location>
        <begin position="26"/>
        <end position="41"/>
    </location>
</feature>
<feature type="transmembrane region" description="Helical" evidence="11">
    <location>
        <begin position="87"/>
        <end position="112"/>
    </location>
</feature>
<keyword evidence="5 11" id="KW-0472">Membrane</keyword>
<protein>
    <submittedName>
        <fullName evidence="12">Uncharacterized protein</fullName>
    </submittedName>
</protein>
<dbReference type="Gene3D" id="4.10.400.10">
    <property type="entry name" value="Low-density Lipoprotein Receptor"/>
    <property type="match status" value="2"/>
</dbReference>
<feature type="compositionally biased region" description="Basic residues" evidence="10">
    <location>
        <begin position="174"/>
        <end position="186"/>
    </location>
</feature>
<dbReference type="InterPro" id="IPR002172">
    <property type="entry name" value="LDrepeatLR_classA_rpt"/>
</dbReference>
<evidence type="ECO:0000256" key="2">
    <source>
        <dbReference type="ARBA" id="ARBA00022692"/>
    </source>
</evidence>
<dbReference type="SMART" id="SM00192">
    <property type="entry name" value="LDLa"/>
    <property type="match status" value="2"/>
</dbReference>
<dbReference type="PROSITE" id="PS01209">
    <property type="entry name" value="LDLRA_1"/>
    <property type="match status" value="1"/>
</dbReference>
<dbReference type="InterPro" id="IPR036055">
    <property type="entry name" value="LDL_receptor-like_sf"/>
</dbReference>
<feature type="disulfide bond" evidence="9">
    <location>
        <begin position="55"/>
        <end position="73"/>
    </location>
</feature>
<evidence type="ECO:0000256" key="9">
    <source>
        <dbReference type="PROSITE-ProRule" id="PRU00124"/>
    </source>
</evidence>
<evidence type="ECO:0000256" key="11">
    <source>
        <dbReference type="SAM" id="Phobius"/>
    </source>
</evidence>
<evidence type="ECO:0000256" key="8">
    <source>
        <dbReference type="ARBA" id="ARBA00023180"/>
    </source>
</evidence>
<keyword evidence="2 11" id="KW-0812">Transmembrane</keyword>
<keyword evidence="3" id="KW-0677">Repeat</keyword>
<reference evidence="12 13" key="1">
    <citation type="journal article" date="2022" name="Nat. Ecol. Evol.">
        <title>A masculinizing supergene underlies an exaggerated male reproductive morph in a spider.</title>
        <authorList>
            <person name="Hendrickx F."/>
            <person name="De Corte Z."/>
            <person name="Sonet G."/>
            <person name="Van Belleghem S.M."/>
            <person name="Kostlbacher S."/>
            <person name="Vangestel C."/>
        </authorList>
    </citation>
    <scope>NUCLEOTIDE SEQUENCE [LARGE SCALE GENOMIC DNA]</scope>
    <source>
        <strain evidence="12">W744_W776</strain>
    </source>
</reference>
<evidence type="ECO:0000313" key="12">
    <source>
        <dbReference type="EMBL" id="KAG8187240.1"/>
    </source>
</evidence>
<keyword evidence="7" id="KW-0675">Receptor</keyword>
<dbReference type="GO" id="GO:0043235">
    <property type="term" value="C:receptor complex"/>
    <property type="evidence" value="ECO:0007669"/>
    <property type="project" value="TreeGrafter"/>
</dbReference>
<keyword evidence="4 11" id="KW-1133">Transmembrane helix</keyword>
<evidence type="ECO:0000256" key="6">
    <source>
        <dbReference type="ARBA" id="ARBA00023157"/>
    </source>
</evidence>
<feature type="region of interest" description="Disordered" evidence="10">
    <location>
        <begin position="173"/>
        <end position="211"/>
    </location>
</feature>
<gene>
    <name evidence="12" type="ORF">JTE90_020668</name>
</gene>
<keyword evidence="13" id="KW-1185">Reference proteome</keyword>
<organism evidence="12 13">
    <name type="scientific">Oedothorax gibbosus</name>
    <dbReference type="NCBI Taxonomy" id="931172"/>
    <lineage>
        <taxon>Eukaryota</taxon>
        <taxon>Metazoa</taxon>
        <taxon>Ecdysozoa</taxon>
        <taxon>Arthropoda</taxon>
        <taxon>Chelicerata</taxon>
        <taxon>Arachnida</taxon>
        <taxon>Araneae</taxon>
        <taxon>Araneomorphae</taxon>
        <taxon>Entelegynae</taxon>
        <taxon>Araneoidea</taxon>
        <taxon>Linyphiidae</taxon>
        <taxon>Erigoninae</taxon>
        <taxon>Oedothorax</taxon>
    </lineage>
</organism>
<sequence length="332" mass="36444">MDCSRLCPGKIMCESKRGCYSLQQRCNGVTQCEDASDEKNCVSELCNYENGGFLCNNGRCIQEVWTCDRTDDCGDLSDEKNCLRNSVLTAALMGSLICALLLVIAISCTCRLHALRMLETRMATSRETPLSRLSREFFFREPPPSYAVAVQGDNRRNLCVENLHYGVRPDVPVHRSRRSRRSRHSRCPYPVNTVDRNAPVPGSSVQNPPEPRVEVLSEQTLKVEECSSVSDQSSKVEDCSSVTDSTFVSGDGKCDDTEDDSPVIVGSSAGENVGLQMIASDNPQNLRVGIIGSVDTENMGLEATSTYDVEIVSVGSCDTQFYCDSDTDPLIV</sequence>
<name>A0AAV6USK4_9ARAC</name>
<keyword evidence="6 9" id="KW-1015">Disulfide bond</keyword>
<feature type="disulfide bond" evidence="9">
    <location>
        <begin position="67"/>
        <end position="82"/>
    </location>
</feature>
<dbReference type="CDD" id="cd00112">
    <property type="entry name" value="LDLa"/>
    <property type="match status" value="2"/>
</dbReference>
<dbReference type="GO" id="GO:0005886">
    <property type="term" value="C:plasma membrane"/>
    <property type="evidence" value="ECO:0007669"/>
    <property type="project" value="TreeGrafter"/>
</dbReference>
<evidence type="ECO:0000256" key="4">
    <source>
        <dbReference type="ARBA" id="ARBA00022989"/>
    </source>
</evidence>
<dbReference type="EMBL" id="JAFNEN010000276">
    <property type="protein sequence ID" value="KAG8187240.1"/>
    <property type="molecule type" value="Genomic_DNA"/>
</dbReference>
<comment type="caution">
    <text evidence="9">Lacks conserved residue(s) required for the propagation of feature annotation.</text>
</comment>
<comment type="subcellular location">
    <subcellularLocation>
        <location evidence="1">Membrane</location>
        <topology evidence="1">Single-pass membrane protein</topology>
    </subcellularLocation>
</comment>
<proteinExistence type="predicted"/>